<dbReference type="Pfam" id="PF10955">
    <property type="entry name" value="Fin"/>
    <property type="match status" value="1"/>
</dbReference>
<name>A0A1T4Z1J6_9BACL</name>
<proteinExistence type="predicted"/>
<keyword evidence="2" id="KW-1185">Reference proteome</keyword>
<protein>
    <recommendedName>
        <fullName evidence="3">DUF2757 domain-containing protein</fullName>
    </recommendedName>
</protein>
<evidence type="ECO:0000313" key="1">
    <source>
        <dbReference type="EMBL" id="SKB07431.1"/>
    </source>
</evidence>
<dbReference type="GO" id="GO:0010468">
    <property type="term" value="P:regulation of gene expression"/>
    <property type="evidence" value="ECO:0007669"/>
    <property type="project" value="InterPro"/>
</dbReference>
<dbReference type="Proteomes" id="UP000190042">
    <property type="component" value="Unassembled WGS sequence"/>
</dbReference>
<evidence type="ECO:0008006" key="3">
    <source>
        <dbReference type="Google" id="ProtNLM"/>
    </source>
</evidence>
<sequence length="90" mass="10503">MRFFAYTLKKEGEECVIRYSCNHCNTEIGSIPFEAAKETLSQIETLDEGEKKSFLSVDHDGGLHVRCICEHCEQSLKTFPDYYTFKKWLQ</sequence>
<gene>
    <name evidence="1" type="ORF">SAMN04244570_0387</name>
</gene>
<accession>A0A1T4Z1J6</accession>
<evidence type="ECO:0000313" key="2">
    <source>
        <dbReference type="Proteomes" id="UP000190042"/>
    </source>
</evidence>
<dbReference type="EMBL" id="FUYJ01000013">
    <property type="protein sequence ID" value="SKB07431.1"/>
    <property type="molecule type" value="Genomic_DNA"/>
</dbReference>
<dbReference type="AlphaFoldDB" id="A0A1T4Z1J6"/>
<organism evidence="1 2">
    <name type="scientific">Sporosarcina newyorkensis</name>
    <dbReference type="NCBI Taxonomy" id="759851"/>
    <lineage>
        <taxon>Bacteria</taxon>
        <taxon>Bacillati</taxon>
        <taxon>Bacillota</taxon>
        <taxon>Bacilli</taxon>
        <taxon>Bacillales</taxon>
        <taxon>Caryophanaceae</taxon>
        <taxon>Sporosarcina</taxon>
    </lineage>
</organism>
<reference evidence="2" key="1">
    <citation type="submission" date="2017-02" db="EMBL/GenBank/DDBJ databases">
        <authorList>
            <person name="Varghese N."/>
            <person name="Submissions S."/>
        </authorList>
    </citation>
    <scope>NUCLEOTIDE SEQUENCE [LARGE SCALE GENOMIC DNA]</scope>
    <source>
        <strain evidence="2">DSM 23966</strain>
    </source>
</reference>
<dbReference type="InterPro" id="IPR020115">
    <property type="entry name" value="Fin"/>
</dbReference>